<comment type="caution">
    <text evidence="3">The sequence shown here is derived from an EMBL/GenBank/DDBJ whole genome shotgun (WGS) entry which is preliminary data.</text>
</comment>
<dbReference type="Pfam" id="PF13500">
    <property type="entry name" value="AAA_26"/>
    <property type="match status" value="1"/>
</dbReference>
<evidence type="ECO:0000256" key="2">
    <source>
        <dbReference type="SAM" id="MobiDB-lite"/>
    </source>
</evidence>
<dbReference type="CDD" id="cd03109">
    <property type="entry name" value="DTBS"/>
    <property type="match status" value="1"/>
</dbReference>
<protein>
    <submittedName>
        <fullName evidence="3">Uncharacterized protein</fullName>
    </submittedName>
</protein>
<keyword evidence="4" id="KW-1185">Reference proteome</keyword>
<feature type="region of interest" description="Disordered" evidence="2">
    <location>
        <begin position="461"/>
        <end position="531"/>
    </location>
</feature>
<feature type="compositionally biased region" description="Basic and acidic residues" evidence="2">
    <location>
        <begin position="469"/>
        <end position="479"/>
    </location>
</feature>
<dbReference type="OrthoDB" id="426250at2759"/>
<dbReference type="PANTHER" id="PTHR21343:SF10">
    <property type="entry name" value="DRTGG DOMAIN-CONTAINING PROTEIN"/>
    <property type="match status" value="1"/>
</dbReference>
<dbReference type="PANTHER" id="PTHR21343">
    <property type="entry name" value="DETHIOBIOTIN SYNTHETASE"/>
    <property type="match status" value="1"/>
</dbReference>
<accession>A0A4D9D3C2</accession>
<feature type="compositionally biased region" description="Basic and acidic residues" evidence="2">
    <location>
        <begin position="516"/>
        <end position="525"/>
    </location>
</feature>
<dbReference type="EMBL" id="SDOX01000011">
    <property type="protein sequence ID" value="TFJ85494.1"/>
    <property type="molecule type" value="Genomic_DNA"/>
</dbReference>
<dbReference type="InterPro" id="IPR027417">
    <property type="entry name" value="P-loop_NTPase"/>
</dbReference>
<dbReference type="Proteomes" id="UP000355283">
    <property type="component" value="Unassembled WGS sequence"/>
</dbReference>
<gene>
    <name evidence="3" type="ORF">NSK_003004</name>
</gene>
<reference evidence="3 4" key="1">
    <citation type="submission" date="2019-01" db="EMBL/GenBank/DDBJ databases">
        <title>Nuclear Genome Assembly of the Microalgal Biofuel strain Nannochloropsis salina CCMP1776.</title>
        <authorList>
            <person name="Hovde B."/>
        </authorList>
    </citation>
    <scope>NUCLEOTIDE SEQUENCE [LARGE SCALE GENOMIC DNA]</scope>
    <source>
        <strain evidence="3 4">CCMP1776</strain>
    </source>
</reference>
<evidence type="ECO:0000256" key="1">
    <source>
        <dbReference type="ARBA" id="ARBA00022962"/>
    </source>
</evidence>
<evidence type="ECO:0000313" key="3">
    <source>
        <dbReference type="EMBL" id="TFJ85494.1"/>
    </source>
</evidence>
<name>A0A4D9D3C2_9STRA</name>
<sequence>MIEILPVSSREELKEFLSAKPKAILGFHACWLRGSSALVELVLHQAAAALTAPLPTSITSKEEGENQDVIVTASEEVVLGLLDVGLHEDLAFEADVSMLPCFNFYRDGRLVDGIRADGNHGQGNNGENGRKGAAWMIQRCLAFVTTMEEDVGYIDFSRGDTPSLSSTQLLSASTAPRSFYLVDAIPAGEPLNLFIAGDRSKVGKSSVCLALLGSLLRLGFAPGDLAYIKPATQCEAPQLVTAWCDSVGIANRGIGPVVFYKGFTREFLKGNAGTSADLLREACEGVRSVGTGKKIVLVDGVGYPAVGSICGISNADIARALGACPVLLVGRSGVGDAVDSFNLHATFFRHQGVKVLGAVFNRLPVEGFYSLAACREAVGGYFAKFQFQSKAYGFLPEVASLGKVREEMEAEHAAGQKPGEEKAKRMEMVRVLVEAFREHVDLEGLLQDAWEYRLEEREGRRLSGAKATVGERRRGRELPSDSVEFAESGRGKAVQEGGGGGGGICAFVPGQKRKSRGEIEQEAKKQGAKGG</sequence>
<keyword evidence="1" id="KW-0315">Glutamine amidotransferase</keyword>
<dbReference type="Gene3D" id="3.40.50.300">
    <property type="entry name" value="P-loop containing nucleotide triphosphate hydrolases"/>
    <property type="match status" value="1"/>
</dbReference>
<evidence type="ECO:0000313" key="4">
    <source>
        <dbReference type="Proteomes" id="UP000355283"/>
    </source>
</evidence>
<organism evidence="3 4">
    <name type="scientific">Nannochloropsis salina CCMP1776</name>
    <dbReference type="NCBI Taxonomy" id="1027361"/>
    <lineage>
        <taxon>Eukaryota</taxon>
        <taxon>Sar</taxon>
        <taxon>Stramenopiles</taxon>
        <taxon>Ochrophyta</taxon>
        <taxon>Eustigmatophyceae</taxon>
        <taxon>Eustigmatales</taxon>
        <taxon>Monodopsidaceae</taxon>
        <taxon>Microchloropsis</taxon>
        <taxon>Microchloropsis salina</taxon>
    </lineage>
</organism>
<dbReference type="SUPFAM" id="SSF52540">
    <property type="entry name" value="P-loop containing nucleoside triphosphate hydrolases"/>
    <property type="match status" value="1"/>
</dbReference>
<dbReference type="AlphaFoldDB" id="A0A4D9D3C2"/>
<proteinExistence type="predicted"/>